<evidence type="ECO:0000313" key="2">
    <source>
        <dbReference type="Proteomes" id="UP000769157"/>
    </source>
</evidence>
<dbReference type="AlphaFoldDB" id="A0A9P8NW50"/>
<dbReference type="RefSeq" id="XP_046058250.1">
    <property type="nucleotide sequence ID" value="XM_046208496.1"/>
</dbReference>
<dbReference type="GeneID" id="70239097"/>
<comment type="caution">
    <text evidence="1">The sequence shown here is derived from an EMBL/GenBank/DDBJ whole genome shotgun (WGS) entry which is preliminary data.</text>
</comment>
<dbReference type="Proteomes" id="UP000769157">
    <property type="component" value="Unassembled WGS sequence"/>
</dbReference>
<sequence length="235" mass="25430">MIYSTVRKSNCISVFKCKNRPGVAIITSGLAIMAPNWSSIESPPISSNDRRSDPRLNSLNCLDVCIANSRDGERIIARTPILATWVLSFSIRGNKNAAVLPEPVLAIPTTSLFDIINGIVLRWIGVGCLYPFLLKLVKMCFERPKDANVPFLAFFAAGWFKKKSPLSLSSSSESSRLGNPFVSTFCLFDGTSSVSLSMISSWISPSLSYPLSLSTSSSTSLLAISNSSSDMATNV</sequence>
<evidence type="ECO:0000313" key="1">
    <source>
        <dbReference type="EMBL" id="KAH3660547.1"/>
    </source>
</evidence>
<dbReference type="OrthoDB" id="10618457at2759"/>
<organism evidence="1 2">
    <name type="scientific">Ogataea philodendri</name>
    <dbReference type="NCBI Taxonomy" id="1378263"/>
    <lineage>
        <taxon>Eukaryota</taxon>
        <taxon>Fungi</taxon>
        <taxon>Dikarya</taxon>
        <taxon>Ascomycota</taxon>
        <taxon>Saccharomycotina</taxon>
        <taxon>Pichiomycetes</taxon>
        <taxon>Pichiales</taxon>
        <taxon>Pichiaceae</taxon>
        <taxon>Ogataea</taxon>
    </lineage>
</organism>
<accession>A0A9P8NW50</accession>
<reference evidence="1" key="2">
    <citation type="submission" date="2021-01" db="EMBL/GenBank/DDBJ databases">
        <authorList>
            <person name="Schikora-Tamarit M.A."/>
        </authorList>
    </citation>
    <scope>NUCLEOTIDE SEQUENCE</scope>
    <source>
        <strain evidence="1">CBS6075</strain>
    </source>
</reference>
<reference evidence="1" key="1">
    <citation type="journal article" date="2021" name="Open Biol.">
        <title>Shared evolutionary footprints suggest mitochondrial oxidative damage underlies multiple complex I losses in fungi.</title>
        <authorList>
            <person name="Schikora-Tamarit M.A."/>
            <person name="Marcet-Houben M."/>
            <person name="Nosek J."/>
            <person name="Gabaldon T."/>
        </authorList>
    </citation>
    <scope>NUCLEOTIDE SEQUENCE</scope>
    <source>
        <strain evidence="1">CBS6075</strain>
    </source>
</reference>
<keyword evidence="2" id="KW-1185">Reference proteome</keyword>
<name>A0A9P8NW50_9ASCO</name>
<proteinExistence type="predicted"/>
<protein>
    <submittedName>
        <fullName evidence="1">Uncharacterized protein</fullName>
    </submittedName>
</protein>
<dbReference type="EMBL" id="JAEUBE010000504">
    <property type="protein sequence ID" value="KAH3660547.1"/>
    <property type="molecule type" value="Genomic_DNA"/>
</dbReference>
<gene>
    <name evidence="1" type="ORF">OGAPHI_007133</name>
</gene>